<reference evidence="1 2" key="1">
    <citation type="submission" date="2024-07" db="EMBL/GenBank/DDBJ databases">
        <title>Uliginosibacterium paludis KCTC:42655.</title>
        <authorList>
            <person name="Kim M.K."/>
        </authorList>
    </citation>
    <scope>NUCLEOTIDE SEQUENCE [LARGE SCALE GENOMIC DNA]</scope>
    <source>
        <strain evidence="1 2">KCTC 42655</strain>
    </source>
</reference>
<accession>A0ABV2CK14</accession>
<evidence type="ECO:0000313" key="1">
    <source>
        <dbReference type="EMBL" id="MET1488236.1"/>
    </source>
</evidence>
<proteinExistence type="predicted"/>
<dbReference type="EMBL" id="JBEWLZ010000001">
    <property type="protein sequence ID" value="MET1488236.1"/>
    <property type="molecule type" value="Genomic_DNA"/>
</dbReference>
<organism evidence="1 2">
    <name type="scientific">Uliginosibacterium paludis</name>
    <dbReference type="NCBI Taxonomy" id="1615952"/>
    <lineage>
        <taxon>Bacteria</taxon>
        <taxon>Pseudomonadati</taxon>
        <taxon>Pseudomonadota</taxon>
        <taxon>Betaproteobacteria</taxon>
        <taxon>Rhodocyclales</taxon>
        <taxon>Zoogloeaceae</taxon>
        <taxon>Uliginosibacterium</taxon>
    </lineage>
</organism>
<dbReference type="RefSeq" id="WP_345926166.1">
    <property type="nucleotide sequence ID" value="NZ_JBDIVF010000003.1"/>
</dbReference>
<keyword evidence="2" id="KW-1185">Reference proteome</keyword>
<protein>
    <submittedName>
        <fullName evidence="1">Uncharacterized protein</fullName>
    </submittedName>
</protein>
<sequence>MSTDTEFTLPADPLEELAPREVQIQAARLVQEAFGAALRLSAQGGESKQLDEALGRLADHLREWSRMTTLESAHLRMALLLAGLDQWGLAYSKVFGPAALAGVSAILADLRDGLGVEEEAACQRYMDMLHDLEATAIEYKIALRRELHLALWHTMIASEDRAQAETLMSLLGGMLLALNKLMPIMGWRIIADALSMIQIRCLQHGLASEGLGMEMTQGLFAGLLAELPEASVKLVSSHSAEAVHAWQEARRNTQH</sequence>
<name>A0ABV2CK14_9RHOO</name>
<dbReference type="Proteomes" id="UP001548590">
    <property type="component" value="Unassembled WGS sequence"/>
</dbReference>
<gene>
    <name evidence="1" type="ORF">ABVT11_00240</name>
</gene>
<comment type="caution">
    <text evidence="1">The sequence shown here is derived from an EMBL/GenBank/DDBJ whole genome shotgun (WGS) entry which is preliminary data.</text>
</comment>
<evidence type="ECO:0000313" key="2">
    <source>
        <dbReference type="Proteomes" id="UP001548590"/>
    </source>
</evidence>